<feature type="transmembrane region" description="Helical" evidence="1">
    <location>
        <begin position="134"/>
        <end position="154"/>
    </location>
</feature>
<evidence type="ECO:0000256" key="1">
    <source>
        <dbReference type="SAM" id="Phobius"/>
    </source>
</evidence>
<protein>
    <recommendedName>
        <fullName evidence="4">EpsG family protein</fullName>
    </recommendedName>
</protein>
<gene>
    <name evidence="2" type="ORF">CCAND38_640008</name>
</gene>
<sequence length="362" mass="42455">MFDWIPLEYYKPLYYYTSLIIVLFIGIHTMSKDLQDRKVVIMSQNIGMLFLIGLVFYVGFRPVSGQYFGDMSVYANYFNNYQEGNPITIKEDVLFHIFTKICSSFMSVHAYFLTCAAMYIVPLYFVSNKWFKAYWFYAFLLLSVSFSFWAYGTNGIRNGIATSFFLLAISRTQWLWRGLILFIAVSIHNSVALPMLAYLLANFYTQPKYYLYFWIACIPISLVAGMDLQGIFAGFIDSSRTSYLTDGNVNDDHFSSTGFRWDFLLYSASAIIAGWYYVFKLNYKYKPYLVLYCTYLIANSFWILVIKANFSNRFAYLSWFMMALVIVFPLIKHKIMSKQTQFLVYVTLAYFGFTFFMFLISM</sequence>
<evidence type="ECO:0008006" key="4">
    <source>
        <dbReference type="Google" id="ProtNLM"/>
    </source>
</evidence>
<keyword evidence="1" id="KW-0812">Transmembrane</keyword>
<feature type="transmembrane region" description="Helical" evidence="1">
    <location>
        <begin position="314"/>
        <end position="331"/>
    </location>
</feature>
<feature type="transmembrane region" description="Helical" evidence="1">
    <location>
        <begin position="343"/>
        <end position="361"/>
    </location>
</feature>
<keyword evidence="1" id="KW-1133">Transmembrane helix</keyword>
<feature type="transmembrane region" description="Helical" evidence="1">
    <location>
        <begin position="263"/>
        <end position="279"/>
    </location>
</feature>
<evidence type="ECO:0000313" key="3">
    <source>
        <dbReference type="Proteomes" id="UP000045051"/>
    </source>
</evidence>
<feature type="transmembrane region" description="Helical" evidence="1">
    <location>
        <begin position="211"/>
        <end position="236"/>
    </location>
</feature>
<keyword evidence="3" id="KW-1185">Reference proteome</keyword>
<feature type="transmembrane region" description="Helical" evidence="1">
    <location>
        <begin position="13"/>
        <end position="30"/>
    </location>
</feature>
<proteinExistence type="predicted"/>
<accession>A0A0B7IDI3</accession>
<dbReference type="Proteomes" id="UP000045051">
    <property type="component" value="Unassembled WGS sequence"/>
</dbReference>
<dbReference type="AlphaFoldDB" id="A0A0B7IDI3"/>
<feature type="transmembrane region" description="Helical" evidence="1">
    <location>
        <begin position="288"/>
        <end position="308"/>
    </location>
</feature>
<keyword evidence="1" id="KW-0472">Membrane</keyword>
<name>A0A0B7IDI3_9FLAO</name>
<dbReference type="EMBL" id="CDOI01000178">
    <property type="protein sequence ID" value="CEN48724.1"/>
    <property type="molecule type" value="Genomic_DNA"/>
</dbReference>
<dbReference type="InterPro" id="IPR049458">
    <property type="entry name" value="EpsG-like"/>
</dbReference>
<feature type="transmembrane region" description="Helical" evidence="1">
    <location>
        <begin position="39"/>
        <end position="60"/>
    </location>
</feature>
<feature type="transmembrane region" description="Helical" evidence="1">
    <location>
        <begin position="174"/>
        <end position="199"/>
    </location>
</feature>
<organism evidence="2 3">
    <name type="scientific">Capnocytophaga canis</name>
    <dbReference type="NCBI Taxonomy" id="1848903"/>
    <lineage>
        <taxon>Bacteria</taxon>
        <taxon>Pseudomonadati</taxon>
        <taxon>Bacteroidota</taxon>
        <taxon>Flavobacteriia</taxon>
        <taxon>Flavobacteriales</taxon>
        <taxon>Flavobacteriaceae</taxon>
        <taxon>Capnocytophaga</taxon>
    </lineage>
</organism>
<feature type="transmembrane region" description="Helical" evidence="1">
    <location>
        <begin position="108"/>
        <end position="127"/>
    </location>
</feature>
<dbReference type="Pfam" id="PF14897">
    <property type="entry name" value="EpsG"/>
    <property type="match status" value="1"/>
</dbReference>
<evidence type="ECO:0000313" key="2">
    <source>
        <dbReference type="EMBL" id="CEN48724.1"/>
    </source>
</evidence>
<reference evidence="2 3" key="1">
    <citation type="submission" date="2015-01" db="EMBL/GenBank/DDBJ databases">
        <authorList>
            <person name="Xiang T."/>
            <person name="Song Y."/>
            <person name="Huang L."/>
            <person name="Wang B."/>
            <person name="Wu P."/>
        </authorList>
    </citation>
    <scope>NUCLEOTIDE SEQUENCE [LARGE SCALE GENOMIC DNA]</scope>
    <source>
        <strain evidence="2 3">CcD38</strain>
    </source>
</reference>